<dbReference type="PANTHER" id="PTHR43566:SF2">
    <property type="entry name" value="DUF4143 DOMAIN-CONTAINING PROTEIN"/>
    <property type="match status" value="1"/>
</dbReference>
<feature type="domain" description="DUF4143" evidence="2">
    <location>
        <begin position="182"/>
        <end position="335"/>
    </location>
</feature>
<feature type="domain" description="AAA" evidence="1">
    <location>
        <begin position="20"/>
        <end position="135"/>
    </location>
</feature>
<dbReference type="GO" id="GO:0005524">
    <property type="term" value="F:ATP binding"/>
    <property type="evidence" value="ECO:0007669"/>
    <property type="project" value="UniProtKB-KW"/>
</dbReference>
<keyword evidence="3" id="KW-0547">Nucleotide-binding</keyword>
<dbReference type="AlphaFoldDB" id="A0A936YZ57"/>
<dbReference type="InterPro" id="IPR027417">
    <property type="entry name" value="P-loop_NTPase"/>
</dbReference>
<dbReference type="InterPro" id="IPR041682">
    <property type="entry name" value="AAA_14"/>
</dbReference>
<dbReference type="RefSeq" id="WP_201674771.1">
    <property type="nucleotide sequence ID" value="NZ_JAEQNE010000003.1"/>
</dbReference>
<reference evidence="3 4" key="1">
    <citation type="journal article" date="2017" name="Int. J. Syst. Evol. Microbiol.">
        <title>Ramlibacter monticola sp. nov., isolated from forest soil.</title>
        <authorList>
            <person name="Chaudhary D.K."/>
            <person name="Kim J."/>
        </authorList>
    </citation>
    <scope>NUCLEOTIDE SEQUENCE [LARGE SCALE GENOMIC DNA]</scope>
    <source>
        <strain evidence="3 4">KACC 19175</strain>
    </source>
</reference>
<organism evidence="3 4">
    <name type="scientific">Ramlibacter monticola</name>
    <dbReference type="NCBI Taxonomy" id="1926872"/>
    <lineage>
        <taxon>Bacteria</taxon>
        <taxon>Pseudomonadati</taxon>
        <taxon>Pseudomonadota</taxon>
        <taxon>Betaproteobacteria</taxon>
        <taxon>Burkholderiales</taxon>
        <taxon>Comamonadaceae</taxon>
        <taxon>Ramlibacter</taxon>
    </lineage>
</organism>
<gene>
    <name evidence="3" type="ORF">JJ685_13370</name>
</gene>
<accession>A0A936YZ57</accession>
<keyword evidence="3" id="KW-0067">ATP-binding</keyword>
<dbReference type="PANTHER" id="PTHR43566">
    <property type="entry name" value="CONSERVED PROTEIN"/>
    <property type="match status" value="1"/>
</dbReference>
<evidence type="ECO:0000313" key="3">
    <source>
        <dbReference type="EMBL" id="MBL0392123.1"/>
    </source>
</evidence>
<proteinExistence type="predicted"/>
<dbReference type="InterPro" id="IPR025420">
    <property type="entry name" value="DUF4143"/>
</dbReference>
<dbReference type="Pfam" id="PF13635">
    <property type="entry name" value="DUF4143"/>
    <property type="match status" value="1"/>
</dbReference>
<evidence type="ECO:0000259" key="2">
    <source>
        <dbReference type="Pfam" id="PF13635"/>
    </source>
</evidence>
<evidence type="ECO:0000313" key="4">
    <source>
        <dbReference type="Proteomes" id="UP000599109"/>
    </source>
</evidence>
<comment type="caution">
    <text evidence="3">The sequence shown here is derived from an EMBL/GenBank/DDBJ whole genome shotgun (WGS) entry which is preliminary data.</text>
</comment>
<keyword evidence="4" id="KW-1185">Reference proteome</keyword>
<dbReference type="SUPFAM" id="SSF52540">
    <property type="entry name" value="P-loop containing nucleoside triphosphate hydrolases"/>
    <property type="match status" value="1"/>
</dbReference>
<dbReference type="EMBL" id="JAEQNE010000003">
    <property type="protein sequence ID" value="MBL0392123.1"/>
    <property type="molecule type" value="Genomic_DNA"/>
</dbReference>
<dbReference type="Proteomes" id="UP000599109">
    <property type="component" value="Unassembled WGS sequence"/>
</dbReference>
<protein>
    <submittedName>
        <fullName evidence="3">ATP-binding protein</fullName>
    </submittedName>
</protein>
<evidence type="ECO:0000259" key="1">
    <source>
        <dbReference type="Pfam" id="PF13173"/>
    </source>
</evidence>
<sequence>MLPRTALESSVRRALARSRGVVLAGPRQSGKSTLAQRFVPRDSFHYFDLEYPPHAQRLSEPAQVLERLQGLVVIDEVQRRPDLFPLLRVLMDRSDAPGQYLLLGSASPNLARQAGESLLGRVEVVEVAGFDVQEVHPAGGPWDDAAVDRLWLRGGFPRSWLADTDEDSYAWRHGAIAQHVQADLPQFGLGVPAPAMLRFWTMLAHCHGQVWSAADPARSMAVSEPTIRRYLDILTQTMMVRQLQPWHENLGKRQVKSPKIYFRDTGLLHALMDVRTLPQLLTHPRAGASWEGFALEQVLRLAKPDQAWFWATHQGAELDLLMLRGSRRIGVEFKRADAPRVTPSMRIAIDDLKLDSLYVVYPGAQRFQMAGGVEAVPLWALLPVADDRPVARPR</sequence>
<name>A0A936YZ57_9BURK</name>
<dbReference type="Pfam" id="PF13173">
    <property type="entry name" value="AAA_14"/>
    <property type="match status" value="1"/>
</dbReference>